<gene>
    <name evidence="2" type="ORF">N4T19_23230</name>
</gene>
<dbReference type="Pfam" id="PF04883">
    <property type="entry name" value="HK97-gp10_like"/>
    <property type="match status" value="1"/>
</dbReference>
<evidence type="ECO:0000256" key="1">
    <source>
        <dbReference type="SAM" id="MobiDB-lite"/>
    </source>
</evidence>
<protein>
    <submittedName>
        <fullName evidence="2">HK97 gp10 family phage protein</fullName>
    </submittedName>
</protein>
<name>A0ABY5ZYN9_9BURK</name>
<reference evidence="2" key="1">
    <citation type="submission" date="2022-09" db="EMBL/GenBank/DDBJ databases">
        <title>Bacterial diversity in gut of crayfish and pufferfish.</title>
        <authorList>
            <person name="Huang Y."/>
        </authorList>
    </citation>
    <scope>NUCLEOTIDE SEQUENCE</scope>
    <source>
        <strain evidence="2">PR12</strain>
    </source>
</reference>
<accession>A0ABY5ZYN9</accession>
<dbReference type="RefSeq" id="WP_260719124.1">
    <property type="nucleotide sequence ID" value="NZ_CP104377.1"/>
</dbReference>
<keyword evidence="3" id="KW-1185">Reference proteome</keyword>
<feature type="region of interest" description="Disordered" evidence="1">
    <location>
        <begin position="1"/>
        <end position="21"/>
    </location>
</feature>
<proteinExistence type="predicted"/>
<organism evidence="2 3">
    <name type="scientific">Comamonas squillarum</name>
    <dbReference type="NCBI Taxonomy" id="2977320"/>
    <lineage>
        <taxon>Bacteria</taxon>
        <taxon>Pseudomonadati</taxon>
        <taxon>Pseudomonadota</taxon>
        <taxon>Betaproteobacteria</taxon>
        <taxon>Burkholderiales</taxon>
        <taxon>Comamonadaceae</taxon>
        <taxon>Comamonas</taxon>
    </lineage>
</organism>
<dbReference type="Proteomes" id="UP001058290">
    <property type="component" value="Chromosome"/>
</dbReference>
<evidence type="ECO:0000313" key="3">
    <source>
        <dbReference type="Proteomes" id="UP001058290"/>
    </source>
</evidence>
<dbReference type="EMBL" id="CP104377">
    <property type="protein sequence ID" value="UXC18558.1"/>
    <property type="molecule type" value="Genomic_DNA"/>
</dbReference>
<evidence type="ECO:0000313" key="2">
    <source>
        <dbReference type="EMBL" id="UXC18558.1"/>
    </source>
</evidence>
<sequence>MVRRSDTTLSRNGQRKLGGRNTFTMDLDTSGLKQYLQQLDDGVKEAIRPAAQAAAQVVYDRVKLNVQGIGKVTGNLDRSIYQAFSPEKSKTGQRAEYHISWNHKKAPHGHLLEYGWTQRYVAITNKRGQWVTLVRPEKVGTPKPKRRASLAEKDAYYVLRPGGPKQHPATAFMRSASSAMPAALAAAQETLIARIKKG</sequence>
<dbReference type="InterPro" id="IPR010064">
    <property type="entry name" value="HK97-gp10_tail"/>
</dbReference>